<evidence type="ECO:0000256" key="4">
    <source>
        <dbReference type="ARBA" id="ARBA00022801"/>
    </source>
</evidence>
<comment type="cofactor">
    <cofactor evidence="1 6">
        <name>Mg(2+)</name>
        <dbReference type="ChEBI" id="CHEBI:18420"/>
    </cofactor>
</comment>
<dbReference type="PANTHER" id="PTHR43200">
    <property type="entry name" value="PHOSPHATASE"/>
    <property type="match status" value="1"/>
</dbReference>
<evidence type="ECO:0000313" key="7">
    <source>
        <dbReference type="EMBL" id="MBK1817121.1"/>
    </source>
</evidence>
<dbReference type="InterPro" id="IPR020583">
    <property type="entry name" value="Inositol_monoP_metal-BS"/>
</dbReference>
<dbReference type="PANTHER" id="PTHR43200:SF2">
    <property type="entry name" value="3'(2'),5'-BISPHOSPHATE NUCLEOTIDASE"/>
    <property type="match status" value="1"/>
</dbReference>
<evidence type="ECO:0000256" key="5">
    <source>
        <dbReference type="ARBA" id="ARBA00022842"/>
    </source>
</evidence>
<gene>
    <name evidence="7" type="ORF">JIN84_15990</name>
</gene>
<proteinExistence type="inferred from homology"/>
<dbReference type="AlphaFoldDB" id="A0A934R4Q6"/>
<feature type="binding site" evidence="6">
    <location>
        <position position="79"/>
    </location>
    <ligand>
        <name>Mg(2+)</name>
        <dbReference type="ChEBI" id="CHEBI:18420"/>
        <label>1</label>
        <note>catalytic</note>
    </ligand>
</feature>
<evidence type="ECO:0000256" key="1">
    <source>
        <dbReference type="ARBA" id="ARBA00001946"/>
    </source>
</evidence>
<dbReference type="InterPro" id="IPR051090">
    <property type="entry name" value="Inositol_monoP_superfamily"/>
</dbReference>
<evidence type="ECO:0000256" key="2">
    <source>
        <dbReference type="ARBA" id="ARBA00009759"/>
    </source>
</evidence>
<feature type="binding site" evidence="6">
    <location>
        <position position="81"/>
    </location>
    <ligand>
        <name>Mg(2+)</name>
        <dbReference type="ChEBI" id="CHEBI:18420"/>
        <label>1</label>
        <note>catalytic</note>
    </ligand>
</feature>
<dbReference type="PROSITE" id="PS00629">
    <property type="entry name" value="IMP_1"/>
    <property type="match status" value="1"/>
</dbReference>
<organism evidence="7 8">
    <name type="scientific">Luteolibacter yonseiensis</name>
    <dbReference type="NCBI Taxonomy" id="1144680"/>
    <lineage>
        <taxon>Bacteria</taxon>
        <taxon>Pseudomonadati</taxon>
        <taxon>Verrucomicrobiota</taxon>
        <taxon>Verrucomicrobiia</taxon>
        <taxon>Verrucomicrobiales</taxon>
        <taxon>Verrucomicrobiaceae</taxon>
        <taxon>Luteolibacter</taxon>
    </lineage>
</organism>
<reference evidence="7" key="1">
    <citation type="submission" date="2021-01" db="EMBL/GenBank/DDBJ databases">
        <title>Modified the classification status of verrucomicrobia.</title>
        <authorList>
            <person name="Feng X."/>
        </authorList>
    </citation>
    <scope>NUCLEOTIDE SEQUENCE</scope>
    <source>
        <strain evidence="7">JCM 18052</strain>
    </source>
</reference>
<dbReference type="GO" id="GO:0008441">
    <property type="term" value="F:3'(2'),5'-bisphosphate nucleotidase activity"/>
    <property type="evidence" value="ECO:0007669"/>
    <property type="project" value="TreeGrafter"/>
</dbReference>
<keyword evidence="5 6" id="KW-0460">Magnesium</keyword>
<sequence length="224" mass="25501">MNILDSIYEEVLKHLPQILSLRNQRVQKDDGSFVTEGDLLVQRLVMDLIQQQEPGLVLLSEEMPLLPADWLTGRILVVDPIDGTENFTSGLPEWGVALCLYENGEHLDSLLFCPEMGLKVRHGDRSAIEYSRIAGISSSLTREDLLRLEPGYEYRIMGCCVYNMINVLRGAYATFENPKGAWIWDILGALNIARKAGLNVTVNEQPYEGRFLEPNRKYRFKISR</sequence>
<keyword evidence="3 6" id="KW-0479">Metal-binding</keyword>
<comment type="caution">
    <text evidence="7">The sequence shown here is derived from an EMBL/GenBank/DDBJ whole genome shotgun (WGS) entry which is preliminary data.</text>
</comment>
<dbReference type="RefSeq" id="WP_200352075.1">
    <property type="nucleotide sequence ID" value="NZ_BAABHZ010000001.1"/>
</dbReference>
<dbReference type="Proteomes" id="UP000600139">
    <property type="component" value="Unassembled WGS sequence"/>
</dbReference>
<dbReference type="SUPFAM" id="SSF56655">
    <property type="entry name" value="Carbohydrate phosphatase"/>
    <property type="match status" value="1"/>
</dbReference>
<dbReference type="PRINTS" id="PR00377">
    <property type="entry name" value="IMPHPHTASES"/>
</dbReference>
<dbReference type="CDD" id="cd01637">
    <property type="entry name" value="IMPase_like"/>
    <property type="match status" value="1"/>
</dbReference>
<feature type="binding site" evidence="6">
    <location>
        <position position="61"/>
    </location>
    <ligand>
        <name>Mg(2+)</name>
        <dbReference type="ChEBI" id="CHEBI:18420"/>
        <label>1</label>
        <note>catalytic</note>
    </ligand>
</feature>
<dbReference type="GO" id="GO:0000103">
    <property type="term" value="P:sulfate assimilation"/>
    <property type="evidence" value="ECO:0007669"/>
    <property type="project" value="TreeGrafter"/>
</dbReference>
<dbReference type="Pfam" id="PF00459">
    <property type="entry name" value="Inositol_P"/>
    <property type="match status" value="1"/>
</dbReference>
<keyword evidence="8" id="KW-1185">Reference proteome</keyword>
<evidence type="ECO:0000256" key="3">
    <source>
        <dbReference type="ARBA" id="ARBA00022723"/>
    </source>
</evidence>
<protein>
    <submittedName>
        <fullName evidence="7">Inositol monophosphatase family protein</fullName>
    </submittedName>
</protein>
<dbReference type="Gene3D" id="3.40.190.80">
    <property type="match status" value="1"/>
</dbReference>
<dbReference type="GO" id="GO:0046872">
    <property type="term" value="F:metal ion binding"/>
    <property type="evidence" value="ECO:0007669"/>
    <property type="project" value="UniProtKB-KW"/>
</dbReference>
<comment type="similarity">
    <text evidence="2">Belongs to the inositol monophosphatase superfamily.</text>
</comment>
<dbReference type="EMBL" id="JAENIK010000012">
    <property type="protein sequence ID" value="MBK1817121.1"/>
    <property type="molecule type" value="Genomic_DNA"/>
</dbReference>
<evidence type="ECO:0000313" key="8">
    <source>
        <dbReference type="Proteomes" id="UP000600139"/>
    </source>
</evidence>
<feature type="binding site" evidence="6">
    <location>
        <position position="82"/>
    </location>
    <ligand>
        <name>Mg(2+)</name>
        <dbReference type="ChEBI" id="CHEBI:18420"/>
        <label>1</label>
        <note>catalytic</note>
    </ligand>
</feature>
<dbReference type="Gene3D" id="3.30.540.10">
    <property type="entry name" value="Fructose-1,6-Bisphosphatase, subunit A, domain 1"/>
    <property type="match status" value="1"/>
</dbReference>
<feature type="binding site" evidence="6">
    <location>
        <position position="185"/>
    </location>
    <ligand>
        <name>Mg(2+)</name>
        <dbReference type="ChEBI" id="CHEBI:18420"/>
        <label>1</label>
        <note>catalytic</note>
    </ligand>
</feature>
<dbReference type="InterPro" id="IPR000760">
    <property type="entry name" value="Inositol_monophosphatase-like"/>
</dbReference>
<keyword evidence="4" id="KW-0378">Hydrolase</keyword>
<evidence type="ECO:0000256" key="6">
    <source>
        <dbReference type="PIRSR" id="PIRSR600760-2"/>
    </source>
</evidence>
<accession>A0A934R4Q6</accession>
<name>A0A934R4Q6_9BACT</name>